<accession>A0A0L9TWW2</accession>
<evidence type="ECO:0000313" key="2">
    <source>
        <dbReference type="Proteomes" id="UP000053144"/>
    </source>
</evidence>
<dbReference type="AlphaFoldDB" id="A0A0L9TWW2"/>
<dbReference type="EMBL" id="CM003372">
    <property type="protein sequence ID" value="KOM34669.1"/>
    <property type="molecule type" value="Genomic_DNA"/>
</dbReference>
<protein>
    <submittedName>
        <fullName evidence="1">Uncharacterized protein</fullName>
    </submittedName>
</protein>
<dbReference type="Gramene" id="KOM34669">
    <property type="protein sequence ID" value="KOM34669"/>
    <property type="gene ID" value="LR48_Vigan02g081900"/>
</dbReference>
<organism evidence="1 2">
    <name type="scientific">Phaseolus angularis</name>
    <name type="common">Azuki bean</name>
    <name type="synonym">Vigna angularis</name>
    <dbReference type="NCBI Taxonomy" id="3914"/>
    <lineage>
        <taxon>Eukaryota</taxon>
        <taxon>Viridiplantae</taxon>
        <taxon>Streptophyta</taxon>
        <taxon>Embryophyta</taxon>
        <taxon>Tracheophyta</taxon>
        <taxon>Spermatophyta</taxon>
        <taxon>Magnoliopsida</taxon>
        <taxon>eudicotyledons</taxon>
        <taxon>Gunneridae</taxon>
        <taxon>Pentapetalae</taxon>
        <taxon>rosids</taxon>
        <taxon>fabids</taxon>
        <taxon>Fabales</taxon>
        <taxon>Fabaceae</taxon>
        <taxon>Papilionoideae</taxon>
        <taxon>50 kb inversion clade</taxon>
        <taxon>NPAAA clade</taxon>
        <taxon>indigoferoid/millettioid clade</taxon>
        <taxon>Phaseoleae</taxon>
        <taxon>Vigna</taxon>
    </lineage>
</organism>
<sequence length="175" mass="19488">MLVQRMLSLPDLNALSYPYQNSDFPDISSVTEPKPKVASGDGTLSSENIFNQKKRPGINLHSKIRLQSETPVEDLIQKHPDSVDENDQEISNIFEQGSECSSEINGKAGVATDDFGHSFFKSGDTSDDQEMIEPIKENMTAIEESGFPISLNSLFLNICYSLLNRVVVKIHFHNP</sequence>
<reference evidence="2" key="1">
    <citation type="journal article" date="2015" name="Proc. Natl. Acad. Sci. U.S.A.">
        <title>Genome sequencing of adzuki bean (Vigna angularis) provides insight into high starch and low fat accumulation and domestication.</title>
        <authorList>
            <person name="Yang K."/>
            <person name="Tian Z."/>
            <person name="Chen C."/>
            <person name="Luo L."/>
            <person name="Zhao B."/>
            <person name="Wang Z."/>
            <person name="Yu L."/>
            <person name="Li Y."/>
            <person name="Sun Y."/>
            <person name="Li W."/>
            <person name="Chen Y."/>
            <person name="Li Y."/>
            <person name="Zhang Y."/>
            <person name="Ai D."/>
            <person name="Zhao J."/>
            <person name="Shang C."/>
            <person name="Ma Y."/>
            <person name="Wu B."/>
            <person name="Wang M."/>
            <person name="Gao L."/>
            <person name="Sun D."/>
            <person name="Zhang P."/>
            <person name="Guo F."/>
            <person name="Wang W."/>
            <person name="Li Y."/>
            <person name="Wang J."/>
            <person name="Varshney R.K."/>
            <person name="Wang J."/>
            <person name="Ling H.Q."/>
            <person name="Wan P."/>
        </authorList>
    </citation>
    <scope>NUCLEOTIDE SEQUENCE</scope>
    <source>
        <strain evidence="2">cv. Jingnong 6</strain>
    </source>
</reference>
<gene>
    <name evidence="1" type="ORF">LR48_Vigan02g081900</name>
</gene>
<proteinExistence type="predicted"/>
<evidence type="ECO:0000313" key="1">
    <source>
        <dbReference type="EMBL" id="KOM34669.1"/>
    </source>
</evidence>
<name>A0A0L9TWW2_PHAAN</name>
<dbReference type="Proteomes" id="UP000053144">
    <property type="component" value="Chromosome 2"/>
</dbReference>